<evidence type="ECO:0000313" key="7">
    <source>
        <dbReference type="EMBL" id="CAB4790966.1"/>
    </source>
</evidence>
<dbReference type="SUPFAM" id="SSF56300">
    <property type="entry name" value="Metallo-dependent phosphatases"/>
    <property type="match status" value="1"/>
</dbReference>
<comment type="similarity">
    <text evidence="4">Belongs to the cyclic nucleotide phosphodiesterase class-III family.</text>
</comment>
<dbReference type="InterPro" id="IPR029052">
    <property type="entry name" value="Metallo-depent_PP-like"/>
</dbReference>
<evidence type="ECO:0000259" key="5">
    <source>
        <dbReference type="Pfam" id="PF00149"/>
    </source>
</evidence>
<keyword evidence="2" id="KW-0378">Hydrolase</keyword>
<dbReference type="GO" id="GO:0016787">
    <property type="term" value="F:hydrolase activity"/>
    <property type="evidence" value="ECO:0007669"/>
    <property type="project" value="UniProtKB-KW"/>
</dbReference>
<sequence length="373" mass="41050">MAEIIFPEVMSVSTESVVVTFSTEGDDRVATRVGDAEVVTTGPHHLARLTGLEAGTHHEVEVEGALPSNDPQFPSTVRTLEQPAGKLLASIATVNDVHFGETVCGRIHTASDEEMGAVMGREGEEPYPQKMNRAAIAEISAFDGDAVIVKGDLTNAGTWEEYQQFLDAYGQLGDRMYHVRGNHDAMLDSTMALNGAPFAVVVNGVTFAVIDTVRPGTEVGQITRDQIAWIDDCAANTSGAVFVFGHHNLWDLDSEDRSTNYFGINPDDSESFGAVVAKRENIVGYFAGHTHRHRVRRSTKARSIPFVEVGSTKDYPGVWGEYQIYEGGYTQVSHRFGARDAMDWAERTRFIYAGLYRDYSLGLLDHRSFTQTY</sequence>
<dbReference type="EMBL" id="CAFAAH010000035">
    <property type="protein sequence ID" value="CAB4790676.1"/>
    <property type="molecule type" value="Genomic_DNA"/>
</dbReference>
<evidence type="ECO:0000313" key="9">
    <source>
        <dbReference type="EMBL" id="CAB5002823.1"/>
    </source>
</evidence>
<reference evidence="6" key="1">
    <citation type="submission" date="2020-05" db="EMBL/GenBank/DDBJ databases">
        <authorList>
            <person name="Chiriac C."/>
            <person name="Salcher M."/>
            <person name="Ghai R."/>
            <person name="Kavagutti S V."/>
        </authorList>
    </citation>
    <scope>NUCLEOTIDE SEQUENCE</scope>
</reference>
<dbReference type="InterPro" id="IPR004843">
    <property type="entry name" value="Calcineurin-like_PHP"/>
</dbReference>
<dbReference type="InterPro" id="IPR050884">
    <property type="entry name" value="CNP_phosphodiesterase-III"/>
</dbReference>
<evidence type="ECO:0000256" key="3">
    <source>
        <dbReference type="ARBA" id="ARBA00023004"/>
    </source>
</evidence>
<evidence type="ECO:0000313" key="8">
    <source>
        <dbReference type="EMBL" id="CAB4991565.1"/>
    </source>
</evidence>
<protein>
    <submittedName>
        <fullName evidence="6">Unannotated protein</fullName>
    </submittedName>
</protein>
<dbReference type="Pfam" id="PF00149">
    <property type="entry name" value="Metallophos"/>
    <property type="match status" value="1"/>
</dbReference>
<evidence type="ECO:0000256" key="2">
    <source>
        <dbReference type="ARBA" id="ARBA00022801"/>
    </source>
</evidence>
<keyword evidence="3" id="KW-0408">Iron</keyword>
<evidence type="ECO:0000313" key="6">
    <source>
        <dbReference type="EMBL" id="CAB4790676.1"/>
    </source>
</evidence>
<accession>A0A6J6X5Z4</accession>
<dbReference type="AlphaFoldDB" id="A0A6J6X5Z4"/>
<keyword evidence="1" id="KW-0479">Metal-binding</keyword>
<feature type="domain" description="Calcineurin-like phosphoesterase" evidence="5">
    <location>
        <begin position="91"/>
        <end position="292"/>
    </location>
</feature>
<dbReference type="PANTHER" id="PTHR42988:SF2">
    <property type="entry name" value="CYCLIC NUCLEOTIDE PHOSPHODIESTERASE CBUA0032-RELATED"/>
    <property type="match status" value="1"/>
</dbReference>
<name>A0A6J6X5Z4_9ZZZZ</name>
<dbReference type="GO" id="GO:0046872">
    <property type="term" value="F:metal ion binding"/>
    <property type="evidence" value="ECO:0007669"/>
    <property type="project" value="UniProtKB-KW"/>
</dbReference>
<gene>
    <name evidence="7" type="ORF">UFOPK2925_01461</name>
    <name evidence="6" type="ORF">UFOPK2996_00415</name>
    <name evidence="8" type="ORF">UFOPK3974_00953</name>
    <name evidence="9" type="ORF">UFOPK4071_00236</name>
</gene>
<dbReference type="EMBL" id="CAFBPF010000015">
    <property type="protein sequence ID" value="CAB5002823.1"/>
    <property type="molecule type" value="Genomic_DNA"/>
</dbReference>
<proteinExistence type="inferred from homology"/>
<dbReference type="EMBL" id="CAEZZU010000266">
    <property type="protein sequence ID" value="CAB4790966.1"/>
    <property type="molecule type" value="Genomic_DNA"/>
</dbReference>
<dbReference type="EMBL" id="CAFBOR010000130">
    <property type="protein sequence ID" value="CAB4991565.1"/>
    <property type="molecule type" value="Genomic_DNA"/>
</dbReference>
<evidence type="ECO:0000256" key="4">
    <source>
        <dbReference type="ARBA" id="ARBA00025742"/>
    </source>
</evidence>
<dbReference type="PANTHER" id="PTHR42988">
    <property type="entry name" value="PHOSPHOHYDROLASE"/>
    <property type="match status" value="1"/>
</dbReference>
<evidence type="ECO:0000256" key="1">
    <source>
        <dbReference type="ARBA" id="ARBA00022723"/>
    </source>
</evidence>
<dbReference type="Gene3D" id="3.60.21.10">
    <property type="match status" value="1"/>
</dbReference>
<organism evidence="6">
    <name type="scientific">freshwater metagenome</name>
    <dbReference type="NCBI Taxonomy" id="449393"/>
    <lineage>
        <taxon>unclassified sequences</taxon>
        <taxon>metagenomes</taxon>
        <taxon>ecological metagenomes</taxon>
    </lineage>
</organism>